<dbReference type="PANTHER" id="PTHR33693:SF9">
    <property type="entry name" value="TYPE-4 URACIL-DNA GLYCOSYLASE"/>
    <property type="match status" value="1"/>
</dbReference>
<dbReference type="InterPro" id="IPR036895">
    <property type="entry name" value="Uracil-DNA_glycosylase-like_sf"/>
</dbReference>
<feature type="region of interest" description="Disordered" evidence="10">
    <location>
        <begin position="102"/>
        <end position="148"/>
    </location>
</feature>
<evidence type="ECO:0000256" key="7">
    <source>
        <dbReference type="ARBA" id="ARBA00023004"/>
    </source>
</evidence>
<evidence type="ECO:0000256" key="9">
    <source>
        <dbReference type="ARBA" id="ARBA00023204"/>
    </source>
</evidence>
<dbReference type="InterPro" id="IPR023875">
    <property type="entry name" value="DNA_repair_put"/>
</dbReference>
<dbReference type="RefSeq" id="WP_233504316.1">
    <property type="nucleotide sequence ID" value="NZ_JAMOFZ010000007.1"/>
</dbReference>
<dbReference type="SUPFAM" id="SSF52141">
    <property type="entry name" value="Uracil-DNA glycosylase-like"/>
    <property type="match status" value="1"/>
</dbReference>
<evidence type="ECO:0000256" key="3">
    <source>
        <dbReference type="ARBA" id="ARBA00022485"/>
    </source>
</evidence>
<feature type="region of interest" description="Disordered" evidence="10">
    <location>
        <begin position="245"/>
        <end position="276"/>
    </location>
</feature>
<dbReference type="Pfam" id="PF03167">
    <property type="entry name" value="UDG"/>
    <property type="match status" value="1"/>
</dbReference>
<evidence type="ECO:0000256" key="1">
    <source>
        <dbReference type="ARBA" id="ARBA00006521"/>
    </source>
</evidence>
<dbReference type="AlphaFoldDB" id="A0A318SM78"/>
<dbReference type="InterPro" id="IPR025404">
    <property type="entry name" value="DUF4130"/>
</dbReference>
<keyword evidence="4" id="KW-0479">Metal-binding</keyword>
<keyword evidence="9" id="KW-0234">DNA repair</keyword>
<dbReference type="Gene3D" id="3.40.470.10">
    <property type="entry name" value="Uracil-DNA glycosylase-like domain"/>
    <property type="match status" value="1"/>
</dbReference>
<name>A0A318SM78_9BURK</name>
<dbReference type="NCBIfam" id="TIGR03914">
    <property type="entry name" value="UDG_fam_dom"/>
    <property type="match status" value="1"/>
</dbReference>
<dbReference type="NCBIfam" id="TIGR03915">
    <property type="entry name" value="SAM_7_link_chp"/>
    <property type="match status" value="1"/>
</dbReference>
<comment type="caution">
    <text evidence="12">The sequence shown here is derived from an EMBL/GenBank/DDBJ whole genome shotgun (WGS) entry which is preliminary data.</text>
</comment>
<keyword evidence="8" id="KW-0411">Iron-sulfur</keyword>
<evidence type="ECO:0000256" key="8">
    <source>
        <dbReference type="ARBA" id="ARBA00023014"/>
    </source>
</evidence>
<proteinExistence type="inferred from homology"/>
<dbReference type="InterPro" id="IPR005122">
    <property type="entry name" value="Uracil-DNA_glycosylase-like"/>
</dbReference>
<evidence type="ECO:0000256" key="4">
    <source>
        <dbReference type="ARBA" id="ARBA00022723"/>
    </source>
</evidence>
<evidence type="ECO:0000259" key="11">
    <source>
        <dbReference type="SMART" id="SM00986"/>
    </source>
</evidence>
<comment type="similarity">
    <text evidence="1">Belongs to the uracil-DNA glycosylase (UDG) superfamily. Type 4 (UDGa) family.</text>
</comment>
<evidence type="ECO:0000256" key="2">
    <source>
        <dbReference type="ARBA" id="ARBA00019403"/>
    </source>
</evidence>
<dbReference type="InterPro" id="IPR051536">
    <property type="entry name" value="UDG_Type-4/5"/>
</dbReference>
<dbReference type="Proteomes" id="UP000247540">
    <property type="component" value="Unassembled WGS sequence"/>
</dbReference>
<accession>A0A318SM78</accession>
<dbReference type="Pfam" id="PF13566">
    <property type="entry name" value="DUF4130"/>
    <property type="match status" value="2"/>
</dbReference>
<dbReference type="NCBIfam" id="TIGR00758">
    <property type="entry name" value="UDG_fam4"/>
    <property type="match status" value="1"/>
</dbReference>
<keyword evidence="7" id="KW-0408">Iron</keyword>
<feature type="domain" description="Uracil-DNA glycosylase-like" evidence="11">
    <location>
        <begin position="458"/>
        <end position="617"/>
    </location>
</feature>
<evidence type="ECO:0000313" key="12">
    <source>
        <dbReference type="EMBL" id="PYE78402.1"/>
    </source>
</evidence>
<dbReference type="EMBL" id="QJTC01000007">
    <property type="protein sequence ID" value="PYE78402.1"/>
    <property type="molecule type" value="Genomic_DNA"/>
</dbReference>
<keyword evidence="5" id="KW-0227">DNA damage</keyword>
<gene>
    <name evidence="12" type="ORF">DFQ15_10752</name>
</gene>
<dbReference type="PANTHER" id="PTHR33693">
    <property type="entry name" value="TYPE-5 URACIL-DNA GLYCOSYLASE"/>
    <property type="match status" value="1"/>
</dbReference>
<protein>
    <recommendedName>
        <fullName evidence="2">Type-4 uracil-DNA glycosylase</fullName>
    </recommendedName>
</protein>
<sequence length="625" mass="67204">MATYTVLLPSETDLTAFRAQARRLLTAGVPPEAVQWQVEGRAAGDLFAQAAPECREAALSPGLSGAKVSEPGLFDDAPATPGLFGAGSSTPAMGQLFADPADLAAGEAPDGPDTAVATASDEASDDPEDPADLRTDSPGAEPLSAARPIGTVSPALPALSAARPARAVSVPPTFLTLCATVVLHADPNRFGLLYRLLWRMAHEPGLRHDPLDPDRLQAEQMAKAVRRDIHKMRAFVRFRTVADGGMAPAQTPSQGAAAPGRPEPSARPLEGEGEDAQREAWGSLHVAWFEPLNHIVEANAPFFKRRFTQMRWAILTPRRCVAWDGRTLTFGPGARKEDAPPADAGEGLWLTYYAHIFNPARLKLKMMQKEMPRRYWPNLPEAKLIGELSAQAMARSGGMIDQAATVPARRIRSVVPVVVAGHTGAASRPTLQHLSDLQDAANRCRACPIGAGATQAVVGEGPANAALMVVGEQPGDHEDLRGRPFVGPAGQLFDRAVRELGWSRDRLYVTNAVKHFKYELRGTRRIHKTPHQQEVDACLHWLESELELVAPQAVLALGATAARAILGRPVAVMRERGQWHEGPQGRPVLVTLHPSALLRADPGHAAENFRRWVEDLSLATELAAG</sequence>
<evidence type="ECO:0000313" key="13">
    <source>
        <dbReference type="Proteomes" id="UP000247540"/>
    </source>
</evidence>
<dbReference type="GO" id="GO:0051539">
    <property type="term" value="F:4 iron, 4 sulfur cluster binding"/>
    <property type="evidence" value="ECO:0007669"/>
    <property type="project" value="UniProtKB-KW"/>
</dbReference>
<dbReference type="SMART" id="SM00986">
    <property type="entry name" value="UDG"/>
    <property type="match status" value="1"/>
</dbReference>
<keyword evidence="3" id="KW-0004">4Fe-4S</keyword>
<dbReference type="GO" id="GO:0046872">
    <property type="term" value="F:metal ion binding"/>
    <property type="evidence" value="ECO:0007669"/>
    <property type="project" value="UniProtKB-KW"/>
</dbReference>
<dbReference type="GO" id="GO:0006281">
    <property type="term" value="P:DNA repair"/>
    <property type="evidence" value="ECO:0007669"/>
    <property type="project" value="UniProtKB-KW"/>
</dbReference>
<organism evidence="12 13">
    <name type="scientific">Xylophilus ampelinus</name>
    <dbReference type="NCBI Taxonomy" id="54067"/>
    <lineage>
        <taxon>Bacteria</taxon>
        <taxon>Pseudomonadati</taxon>
        <taxon>Pseudomonadota</taxon>
        <taxon>Betaproteobacteria</taxon>
        <taxon>Burkholderiales</taxon>
        <taxon>Xylophilus</taxon>
    </lineage>
</organism>
<dbReference type="CDD" id="cd10030">
    <property type="entry name" value="UDG-F4_TTUDGA_SPO1dp_like"/>
    <property type="match status" value="1"/>
</dbReference>
<keyword evidence="13" id="KW-1185">Reference proteome</keyword>
<keyword evidence="6" id="KW-0378">Hydrolase</keyword>
<reference evidence="12 13" key="1">
    <citation type="submission" date="2018-06" db="EMBL/GenBank/DDBJ databases">
        <title>Genomic Encyclopedia of Type Strains, Phase III (KMG-III): the genomes of soil and plant-associated and newly described type strains.</title>
        <authorList>
            <person name="Whitman W."/>
        </authorList>
    </citation>
    <scope>NUCLEOTIDE SEQUENCE [LARGE SCALE GENOMIC DNA]</scope>
    <source>
        <strain evidence="12 13">CECT 7646</strain>
    </source>
</reference>
<dbReference type="GO" id="GO:0097506">
    <property type="term" value="F:deaminated base DNA N-glycosylase activity"/>
    <property type="evidence" value="ECO:0007669"/>
    <property type="project" value="UniProtKB-ARBA"/>
</dbReference>
<evidence type="ECO:0000256" key="6">
    <source>
        <dbReference type="ARBA" id="ARBA00022801"/>
    </source>
</evidence>
<evidence type="ECO:0000256" key="5">
    <source>
        <dbReference type="ARBA" id="ARBA00022763"/>
    </source>
</evidence>
<dbReference type="SMART" id="SM00987">
    <property type="entry name" value="UreE_C"/>
    <property type="match status" value="1"/>
</dbReference>
<evidence type="ECO:0000256" key="10">
    <source>
        <dbReference type="SAM" id="MobiDB-lite"/>
    </source>
</evidence>
<dbReference type="InterPro" id="IPR005273">
    <property type="entry name" value="Ura-DNA_glyco_family4"/>
</dbReference>